<organism evidence="2 3">
    <name type="scientific">Halosegnis marinus</name>
    <dbReference type="NCBI Taxonomy" id="3034023"/>
    <lineage>
        <taxon>Archaea</taxon>
        <taxon>Methanobacteriati</taxon>
        <taxon>Methanobacteriota</taxon>
        <taxon>Stenosarchaea group</taxon>
        <taxon>Halobacteria</taxon>
        <taxon>Halobacteriales</taxon>
        <taxon>Natronomonadaceae</taxon>
        <taxon>Halosegnis</taxon>
    </lineage>
</organism>
<evidence type="ECO:0000313" key="3">
    <source>
        <dbReference type="Proteomes" id="UP001596398"/>
    </source>
</evidence>
<feature type="transmembrane region" description="Helical" evidence="1">
    <location>
        <begin position="66"/>
        <end position="86"/>
    </location>
</feature>
<dbReference type="EMBL" id="JBHTAP010000001">
    <property type="protein sequence ID" value="MFC7235904.1"/>
    <property type="molecule type" value="Genomic_DNA"/>
</dbReference>
<dbReference type="Proteomes" id="UP001596398">
    <property type="component" value="Unassembled WGS sequence"/>
</dbReference>
<dbReference type="PANTHER" id="PTHR34703:SF1">
    <property type="entry name" value="ANTIPORTER SUBUNIT MNHG2-RELATED"/>
    <property type="match status" value="1"/>
</dbReference>
<dbReference type="InterPro" id="IPR005133">
    <property type="entry name" value="PhaG_MnhG_YufB"/>
</dbReference>
<keyword evidence="1" id="KW-0472">Membrane</keyword>
<dbReference type="NCBIfam" id="TIGR01300">
    <property type="entry name" value="CPA3_mnhG_phaG"/>
    <property type="match status" value="1"/>
</dbReference>
<dbReference type="Pfam" id="PF03334">
    <property type="entry name" value="PhaG_MnhG_YufB"/>
    <property type="match status" value="1"/>
</dbReference>
<keyword evidence="1" id="KW-0812">Transmembrane</keyword>
<keyword evidence="1" id="KW-1133">Transmembrane helix</keyword>
<accession>A0ABD5ZQQ3</accession>
<dbReference type="AlphaFoldDB" id="A0ABD5ZQQ3"/>
<gene>
    <name evidence="2" type="primary">mnhG</name>
    <name evidence="2" type="ORF">ACFQJ4_11310</name>
</gene>
<feature type="transmembrane region" description="Helical" evidence="1">
    <location>
        <begin position="6"/>
        <end position="28"/>
    </location>
</feature>
<name>A0ABD5ZQQ3_9EURY</name>
<sequence>MTALATYVTVALVAIGAFFLFIGTVGLLRLPDVYNRMHATSKATTIGASSILLAATVHFGPSGAGLVAFAGIVFLFVTAPTGAHMISRSAQRMGVDFALGAHWPGGEGEGVDDPTED</sequence>
<comment type="caution">
    <text evidence="2">The sequence shown here is derived from an EMBL/GenBank/DDBJ whole genome shotgun (WGS) entry which is preliminary data.</text>
</comment>
<dbReference type="RefSeq" id="WP_276234045.1">
    <property type="nucleotide sequence ID" value="NZ_CP119802.1"/>
</dbReference>
<evidence type="ECO:0000256" key="1">
    <source>
        <dbReference type="SAM" id="Phobius"/>
    </source>
</evidence>
<dbReference type="GeneID" id="79267605"/>
<dbReference type="PANTHER" id="PTHR34703">
    <property type="entry name" value="ANTIPORTER SUBUNIT MNHG2-RELATED"/>
    <property type="match status" value="1"/>
</dbReference>
<proteinExistence type="predicted"/>
<reference evidence="2 3" key="1">
    <citation type="journal article" date="2019" name="Int. J. Syst. Evol. Microbiol.">
        <title>The Global Catalogue of Microorganisms (GCM) 10K type strain sequencing project: providing services to taxonomists for standard genome sequencing and annotation.</title>
        <authorList>
            <consortium name="The Broad Institute Genomics Platform"/>
            <consortium name="The Broad Institute Genome Sequencing Center for Infectious Disease"/>
            <person name="Wu L."/>
            <person name="Ma J."/>
        </authorList>
    </citation>
    <scope>NUCLEOTIDE SEQUENCE [LARGE SCALE GENOMIC DNA]</scope>
    <source>
        <strain evidence="2 3">DT85</strain>
    </source>
</reference>
<protein>
    <submittedName>
        <fullName evidence="2">Monovalent cation/H(+) antiporter subunit G</fullName>
    </submittedName>
</protein>
<evidence type="ECO:0000313" key="2">
    <source>
        <dbReference type="EMBL" id="MFC7235904.1"/>
    </source>
</evidence>
<keyword evidence="3" id="KW-1185">Reference proteome</keyword>